<dbReference type="PANTHER" id="PTHR42788:SF2">
    <property type="entry name" value="ABC TRANSPORTER ATP-BINDING PROTEIN"/>
    <property type="match status" value="1"/>
</dbReference>
<organism evidence="5 6">
    <name type="scientific">Fictibacillus enclensis</name>
    <dbReference type="NCBI Taxonomy" id="1017270"/>
    <lineage>
        <taxon>Bacteria</taxon>
        <taxon>Bacillati</taxon>
        <taxon>Bacillota</taxon>
        <taxon>Bacilli</taxon>
        <taxon>Bacillales</taxon>
        <taxon>Fictibacillaceae</taxon>
        <taxon>Fictibacillus</taxon>
    </lineage>
</organism>
<dbReference type="Proteomes" id="UP000054099">
    <property type="component" value="Unassembled WGS sequence"/>
</dbReference>
<dbReference type="PROSITE" id="PS00211">
    <property type="entry name" value="ABC_TRANSPORTER_1"/>
    <property type="match status" value="1"/>
</dbReference>
<keyword evidence="2" id="KW-0547">Nucleotide-binding</keyword>
<evidence type="ECO:0000256" key="1">
    <source>
        <dbReference type="ARBA" id="ARBA00022448"/>
    </source>
</evidence>
<dbReference type="InterPro" id="IPR003439">
    <property type="entry name" value="ABC_transporter-like_ATP-bd"/>
</dbReference>
<dbReference type="SUPFAM" id="SSF52540">
    <property type="entry name" value="P-loop containing nucleoside triphosphate hydrolases"/>
    <property type="match status" value="1"/>
</dbReference>
<proteinExistence type="predicted"/>
<dbReference type="InterPro" id="IPR027417">
    <property type="entry name" value="P-loop_NTPase"/>
</dbReference>
<dbReference type="PROSITE" id="PS50893">
    <property type="entry name" value="ABC_TRANSPORTER_2"/>
    <property type="match status" value="1"/>
</dbReference>
<dbReference type="OrthoDB" id="9802264at2"/>
<evidence type="ECO:0000313" key="6">
    <source>
        <dbReference type="Proteomes" id="UP000054099"/>
    </source>
</evidence>
<dbReference type="GO" id="GO:0005524">
    <property type="term" value="F:ATP binding"/>
    <property type="evidence" value="ECO:0007669"/>
    <property type="project" value="UniProtKB-KW"/>
</dbReference>
<sequence length="249" mass="28194">MTFMMKNVSYSMKQGGQYRPILKNINLSAAAGEFVSIIGKSGTGKSTMLKLACGLEKPDEGEILIQNEPSVPGAAGYMPQKDLLLPWRTVMDNLLLSPEVQMQKKEKRKEAEALLERVGLSAFEKAYPHELSGGMRQRIAFLRTLLTGKEVLFLDEPFGALDAMTKKDMHQWMAALWRELNKTIVLVTHDLHESVFLSDRIIVLHPSGETEEIMVQLQRPRETYLSPEITELINTLESRITHESYQSIF</sequence>
<reference evidence="5 6" key="1">
    <citation type="journal article" date="2014" name="Antonie Van Leeuwenhoek">
        <title>Fictibacillus enclensis sp. nov., isolated from marine sediment.</title>
        <authorList>
            <person name="Dastager S.G."/>
            <person name="Mawlankar R."/>
            <person name="Srinivasan K."/>
            <person name="Tang S.K."/>
            <person name="Lee J.C."/>
            <person name="Ramana V.V."/>
            <person name="Shouche Y.S."/>
        </authorList>
    </citation>
    <scope>NUCLEOTIDE SEQUENCE [LARGE SCALE GENOMIC DNA]</scope>
    <source>
        <strain evidence="5 6">NIO-1003</strain>
    </source>
</reference>
<dbReference type="SMART" id="SM00382">
    <property type="entry name" value="AAA"/>
    <property type="match status" value="1"/>
</dbReference>
<dbReference type="AlphaFoldDB" id="A0A0V8JBI2"/>
<dbReference type="PANTHER" id="PTHR42788">
    <property type="entry name" value="TAURINE IMPORT ATP-BINDING PROTEIN-RELATED"/>
    <property type="match status" value="1"/>
</dbReference>
<evidence type="ECO:0000256" key="3">
    <source>
        <dbReference type="ARBA" id="ARBA00022840"/>
    </source>
</evidence>
<gene>
    <name evidence="5" type="ORF">AS030_01250</name>
</gene>
<feature type="domain" description="ABC transporter" evidence="4">
    <location>
        <begin position="3"/>
        <end position="232"/>
    </location>
</feature>
<dbReference type="RefSeq" id="WP_061967501.1">
    <property type="nucleotide sequence ID" value="NZ_FMAV01000001.1"/>
</dbReference>
<dbReference type="Pfam" id="PF00005">
    <property type="entry name" value="ABC_tran"/>
    <property type="match status" value="1"/>
</dbReference>
<dbReference type="CDD" id="cd03293">
    <property type="entry name" value="ABC_NrtD_SsuB_transporters"/>
    <property type="match status" value="1"/>
</dbReference>
<name>A0A0V8JBI2_9BACL</name>
<dbReference type="InterPro" id="IPR050166">
    <property type="entry name" value="ABC_transporter_ATP-bind"/>
</dbReference>
<dbReference type="InterPro" id="IPR017871">
    <property type="entry name" value="ABC_transporter-like_CS"/>
</dbReference>
<evidence type="ECO:0000259" key="4">
    <source>
        <dbReference type="PROSITE" id="PS50893"/>
    </source>
</evidence>
<keyword evidence="1" id="KW-0813">Transport</keyword>
<keyword evidence="6" id="KW-1185">Reference proteome</keyword>
<dbReference type="GO" id="GO:0016887">
    <property type="term" value="F:ATP hydrolysis activity"/>
    <property type="evidence" value="ECO:0007669"/>
    <property type="project" value="InterPro"/>
</dbReference>
<dbReference type="EMBL" id="LNQN01000001">
    <property type="protein sequence ID" value="KSU84220.1"/>
    <property type="molecule type" value="Genomic_DNA"/>
</dbReference>
<dbReference type="Gene3D" id="3.40.50.300">
    <property type="entry name" value="P-loop containing nucleotide triphosphate hydrolases"/>
    <property type="match status" value="1"/>
</dbReference>
<keyword evidence="3 5" id="KW-0067">ATP-binding</keyword>
<accession>A0A0V8JBI2</accession>
<evidence type="ECO:0000313" key="5">
    <source>
        <dbReference type="EMBL" id="KSU84220.1"/>
    </source>
</evidence>
<dbReference type="InterPro" id="IPR003593">
    <property type="entry name" value="AAA+_ATPase"/>
</dbReference>
<comment type="caution">
    <text evidence="5">The sequence shown here is derived from an EMBL/GenBank/DDBJ whole genome shotgun (WGS) entry which is preliminary data.</text>
</comment>
<evidence type="ECO:0000256" key="2">
    <source>
        <dbReference type="ARBA" id="ARBA00022741"/>
    </source>
</evidence>
<protein>
    <submittedName>
        <fullName evidence="5">ABC transporter ATP-binding protein</fullName>
    </submittedName>
</protein>